<organism evidence="1 2">
    <name type="scientific">Pseudidiomarina insulisalsae</name>
    <dbReference type="NCBI Taxonomy" id="575789"/>
    <lineage>
        <taxon>Bacteria</taxon>
        <taxon>Pseudomonadati</taxon>
        <taxon>Pseudomonadota</taxon>
        <taxon>Gammaproteobacteria</taxon>
        <taxon>Alteromonadales</taxon>
        <taxon>Idiomarinaceae</taxon>
        <taxon>Pseudidiomarina</taxon>
    </lineage>
</organism>
<accession>A0A432YQX2</accession>
<name>A0A432YQX2_9GAMM</name>
<dbReference type="RefSeq" id="WP_126753385.1">
    <property type="nucleotide sequence ID" value="NZ_PIPY01000001.1"/>
</dbReference>
<proteinExistence type="predicted"/>
<keyword evidence="2" id="KW-1185">Reference proteome</keyword>
<dbReference type="OrthoDB" id="10001058at2"/>
<evidence type="ECO:0000313" key="1">
    <source>
        <dbReference type="EMBL" id="RUO63676.1"/>
    </source>
</evidence>
<dbReference type="Proteomes" id="UP000288259">
    <property type="component" value="Unassembled WGS sequence"/>
</dbReference>
<sequence length="141" mass="15980">MLYAINDRVNRAIHELLDGAAVAVVYPEGNKKFAISVPFVQCKELSHGLLITRGFDEYLPSSTLHLIEGEIQIDSGKGTIVVVKDGQLMAEIRKADREDASALRSCMERLTQQDRSRRKTHIEFFIAQAEDSEKFWDIDEN</sequence>
<dbReference type="AlphaFoldDB" id="A0A432YQX2"/>
<dbReference type="EMBL" id="PIPY01000001">
    <property type="protein sequence ID" value="RUO63676.1"/>
    <property type="molecule type" value="Genomic_DNA"/>
</dbReference>
<evidence type="ECO:0000313" key="2">
    <source>
        <dbReference type="Proteomes" id="UP000288259"/>
    </source>
</evidence>
<protein>
    <submittedName>
        <fullName evidence="1">Uncharacterized protein</fullName>
    </submittedName>
</protein>
<gene>
    <name evidence="1" type="ORF">CWI71_01025</name>
</gene>
<reference evidence="2" key="1">
    <citation type="journal article" date="2018" name="Front. Microbiol.">
        <title>Genome-Based Analysis Reveals the Taxonomy and Diversity of the Family Idiomarinaceae.</title>
        <authorList>
            <person name="Liu Y."/>
            <person name="Lai Q."/>
            <person name="Shao Z."/>
        </authorList>
    </citation>
    <scope>NUCLEOTIDE SEQUENCE [LARGE SCALE GENOMIC DNA]</scope>
    <source>
        <strain evidence="2">CVS-6</strain>
    </source>
</reference>
<comment type="caution">
    <text evidence="1">The sequence shown here is derived from an EMBL/GenBank/DDBJ whole genome shotgun (WGS) entry which is preliminary data.</text>
</comment>